<dbReference type="EMBL" id="CP136895">
    <property type="protein sequence ID" value="WOL09868.1"/>
    <property type="molecule type" value="Genomic_DNA"/>
</dbReference>
<dbReference type="Gene3D" id="3.40.630.30">
    <property type="match status" value="1"/>
</dbReference>
<dbReference type="PANTHER" id="PTHR10545:SF29">
    <property type="entry name" value="GH14572P-RELATED"/>
    <property type="match status" value="1"/>
</dbReference>
<evidence type="ECO:0000313" key="5">
    <source>
        <dbReference type="Proteomes" id="UP001327560"/>
    </source>
</evidence>
<dbReference type="InterPro" id="IPR051016">
    <property type="entry name" value="Diverse_Substrate_AcTransf"/>
</dbReference>
<dbReference type="AlphaFoldDB" id="A0AAQ3QHV1"/>
<dbReference type="GO" id="GO:0008080">
    <property type="term" value="F:N-acetyltransferase activity"/>
    <property type="evidence" value="ECO:0007669"/>
    <property type="project" value="TreeGrafter"/>
</dbReference>
<sequence>MSSAAAASLEKPASTSVWTRIRTADIRDVPNIRRLIWQMAEFELLTNLFSATEESLSATLFPSHAPPPFLSFTVLILELSPAPFPQSDGEGDSPAFAPIVRKLDLEAPVEDPEAKDFASPQGGEAVVAGFVLCFPSYSSLLAKPGLYIEDIFVRAAWRRRGLGRMLLSAVAGQAARMGMGRVEWCVLDWNMNAIKFYEEMGAEVLPAPRIGRLSGPAMQAYDHGNKEDAAKKD</sequence>
<accession>A0AAQ3QHV1</accession>
<keyword evidence="5" id="KW-1185">Reference proteome</keyword>
<evidence type="ECO:0000313" key="4">
    <source>
        <dbReference type="EMBL" id="WOL09868.1"/>
    </source>
</evidence>
<dbReference type="FunFam" id="3.40.630.30:FF:000139">
    <property type="entry name" value="L-ornithine N5-acetyltransferase NATA1"/>
    <property type="match status" value="1"/>
</dbReference>
<evidence type="ECO:0000256" key="2">
    <source>
        <dbReference type="ARBA" id="ARBA00023315"/>
    </source>
</evidence>
<dbReference type="PROSITE" id="PS51186">
    <property type="entry name" value="GNAT"/>
    <property type="match status" value="1"/>
</dbReference>
<dbReference type="Proteomes" id="UP001327560">
    <property type="component" value="Chromosome 6"/>
</dbReference>
<evidence type="ECO:0000256" key="1">
    <source>
        <dbReference type="ARBA" id="ARBA00022679"/>
    </source>
</evidence>
<gene>
    <name evidence="4" type="ORF">Cni_G18621</name>
</gene>
<feature type="domain" description="N-acetyltransferase" evidence="3">
    <location>
        <begin position="74"/>
        <end position="228"/>
    </location>
</feature>
<name>A0AAQ3QHV1_9LILI</name>
<dbReference type="SUPFAM" id="SSF55729">
    <property type="entry name" value="Acyl-CoA N-acyltransferases (Nat)"/>
    <property type="match status" value="1"/>
</dbReference>
<protein>
    <recommendedName>
        <fullName evidence="3">N-acetyltransferase domain-containing protein</fullName>
    </recommendedName>
</protein>
<dbReference type="CDD" id="cd04301">
    <property type="entry name" value="NAT_SF"/>
    <property type="match status" value="1"/>
</dbReference>
<dbReference type="Pfam" id="PF00583">
    <property type="entry name" value="Acetyltransf_1"/>
    <property type="match status" value="1"/>
</dbReference>
<dbReference type="InterPro" id="IPR016181">
    <property type="entry name" value="Acyl_CoA_acyltransferase"/>
</dbReference>
<proteinExistence type="predicted"/>
<reference evidence="4 5" key="1">
    <citation type="submission" date="2023-10" db="EMBL/GenBank/DDBJ databases">
        <title>Chromosome-scale genome assembly provides insights into flower coloration mechanisms of Canna indica.</title>
        <authorList>
            <person name="Li C."/>
        </authorList>
    </citation>
    <scope>NUCLEOTIDE SEQUENCE [LARGE SCALE GENOMIC DNA]</scope>
    <source>
        <tissue evidence="4">Flower</tissue>
    </source>
</reference>
<dbReference type="PANTHER" id="PTHR10545">
    <property type="entry name" value="DIAMINE N-ACETYLTRANSFERASE"/>
    <property type="match status" value="1"/>
</dbReference>
<keyword evidence="1" id="KW-0808">Transferase</keyword>
<dbReference type="InterPro" id="IPR000182">
    <property type="entry name" value="GNAT_dom"/>
</dbReference>
<keyword evidence="2" id="KW-0012">Acyltransferase</keyword>
<organism evidence="4 5">
    <name type="scientific">Canna indica</name>
    <name type="common">Indian-shot</name>
    <dbReference type="NCBI Taxonomy" id="4628"/>
    <lineage>
        <taxon>Eukaryota</taxon>
        <taxon>Viridiplantae</taxon>
        <taxon>Streptophyta</taxon>
        <taxon>Embryophyta</taxon>
        <taxon>Tracheophyta</taxon>
        <taxon>Spermatophyta</taxon>
        <taxon>Magnoliopsida</taxon>
        <taxon>Liliopsida</taxon>
        <taxon>Zingiberales</taxon>
        <taxon>Cannaceae</taxon>
        <taxon>Canna</taxon>
    </lineage>
</organism>
<evidence type="ECO:0000259" key="3">
    <source>
        <dbReference type="PROSITE" id="PS51186"/>
    </source>
</evidence>